<evidence type="ECO:0000259" key="2">
    <source>
        <dbReference type="Pfam" id="PF01695"/>
    </source>
</evidence>
<dbReference type="PANTHER" id="PTHR30050:SF4">
    <property type="entry name" value="ATP-BINDING PROTEIN RV3427C IN INSERTION SEQUENCE-RELATED"/>
    <property type="match status" value="1"/>
</dbReference>
<dbReference type="PANTHER" id="PTHR30050">
    <property type="entry name" value="CHROMOSOMAL REPLICATION INITIATOR PROTEIN DNAA"/>
    <property type="match status" value="1"/>
</dbReference>
<name>A0ABP4XE75_9ACTN</name>
<dbReference type="SUPFAM" id="SSF52540">
    <property type="entry name" value="P-loop containing nucleoside triphosphate hydrolases"/>
    <property type="match status" value="1"/>
</dbReference>
<dbReference type="InterPro" id="IPR027417">
    <property type="entry name" value="P-loop_NTPase"/>
</dbReference>
<evidence type="ECO:0000256" key="1">
    <source>
        <dbReference type="SAM" id="MobiDB-lite"/>
    </source>
</evidence>
<dbReference type="RefSeq" id="WP_030901133.1">
    <property type="nucleotide sequence ID" value="NZ_BAAALS010000074.1"/>
</dbReference>
<proteinExistence type="predicted"/>
<dbReference type="Proteomes" id="UP001500655">
    <property type="component" value="Unassembled WGS sequence"/>
</dbReference>
<gene>
    <name evidence="3" type="ORF">GCM10009681_57140</name>
</gene>
<feature type="domain" description="IstB-like ATP-binding" evidence="2">
    <location>
        <begin position="92"/>
        <end position="244"/>
    </location>
</feature>
<organism evidence="3 4">
    <name type="scientific">Luedemannella helvata</name>
    <dbReference type="NCBI Taxonomy" id="349315"/>
    <lineage>
        <taxon>Bacteria</taxon>
        <taxon>Bacillati</taxon>
        <taxon>Actinomycetota</taxon>
        <taxon>Actinomycetes</taxon>
        <taxon>Micromonosporales</taxon>
        <taxon>Micromonosporaceae</taxon>
        <taxon>Luedemannella</taxon>
    </lineage>
</organism>
<sequence length="247" mass="27627">MPEPSRAFGGDLTARLQRVLEARGLDHIEPGPIDDTPDEDEPGHPEYHRRRRAAWSLARWETATPYRYQGATCTHPELQAWADRVVANPRSAGFVLLTGSFGTGKTHQSYGALRRIAEAGPDRYEVIAITAPDMYALMRPGGSERGTEYEVKRLKKIPLLLIDDLGTEKISEFTEEATYRLLNERYNESLPTLITSNLPALSAVDDRGVKQGPDLTDKLGERIADRLREITHIVPMEGPSRRRRGAA</sequence>
<dbReference type="InterPro" id="IPR002611">
    <property type="entry name" value="IstB_ATP-bd"/>
</dbReference>
<accession>A0ABP4XE75</accession>
<reference evidence="4" key="1">
    <citation type="journal article" date="2019" name="Int. J. Syst. Evol. Microbiol.">
        <title>The Global Catalogue of Microorganisms (GCM) 10K type strain sequencing project: providing services to taxonomists for standard genome sequencing and annotation.</title>
        <authorList>
            <consortium name="The Broad Institute Genomics Platform"/>
            <consortium name="The Broad Institute Genome Sequencing Center for Infectious Disease"/>
            <person name="Wu L."/>
            <person name="Ma J."/>
        </authorList>
    </citation>
    <scope>NUCLEOTIDE SEQUENCE [LARGE SCALE GENOMIC DNA]</scope>
    <source>
        <strain evidence="4">JCM 13249</strain>
    </source>
</reference>
<keyword evidence="4" id="KW-1185">Reference proteome</keyword>
<evidence type="ECO:0000313" key="4">
    <source>
        <dbReference type="Proteomes" id="UP001500655"/>
    </source>
</evidence>
<feature type="region of interest" description="Disordered" evidence="1">
    <location>
        <begin position="23"/>
        <end position="48"/>
    </location>
</feature>
<dbReference type="Pfam" id="PF01695">
    <property type="entry name" value="IstB_IS21"/>
    <property type="match status" value="1"/>
</dbReference>
<comment type="caution">
    <text evidence="3">The sequence shown here is derived from an EMBL/GenBank/DDBJ whole genome shotgun (WGS) entry which is preliminary data.</text>
</comment>
<dbReference type="EMBL" id="BAAALS010000074">
    <property type="protein sequence ID" value="GAA1779232.1"/>
    <property type="molecule type" value="Genomic_DNA"/>
</dbReference>
<protein>
    <recommendedName>
        <fullName evidence="2">IstB-like ATP-binding domain-containing protein</fullName>
    </recommendedName>
</protein>
<dbReference type="Gene3D" id="3.40.50.300">
    <property type="entry name" value="P-loop containing nucleotide triphosphate hydrolases"/>
    <property type="match status" value="1"/>
</dbReference>
<dbReference type="CDD" id="cd00009">
    <property type="entry name" value="AAA"/>
    <property type="match status" value="1"/>
</dbReference>
<evidence type="ECO:0000313" key="3">
    <source>
        <dbReference type="EMBL" id="GAA1779232.1"/>
    </source>
</evidence>